<dbReference type="InterPro" id="IPR017896">
    <property type="entry name" value="4Fe4S_Fe-S-bd"/>
</dbReference>
<dbReference type="Gene3D" id="3.30.70.20">
    <property type="match status" value="1"/>
</dbReference>
<dbReference type="AlphaFoldDB" id="A0A1F7S340"/>
<accession>A0A1F7S340</accession>
<name>A0A1F7S340_9BACT</name>
<sequence>MKRKIVNIDEELCDGCGQCVPSCAEGAIQVIDGKARLISEVYCDGLGACLGECPQGAITIEEREAEDFDESAVKRHMSQQIHEQAKVTVNKQDHVHEGIPTMCPSARLMDLGRSEKKPASKVSASDAGISELKHWPVKLRLVPPQAPFLKDADLMLIADCVPFAFPDLHRTFLTDRSVIIGCPKFDDHDNDLERLTAILNTANLRSLTVVHMEVPCCFGYWNLCQQALKDSGKNIPFKQVIIGIRGGIKTG</sequence>
<dbReference type="SUPFAM" id="SSF54862">
    <property type="entry name" value="4Fe-4S ferredoxins"/>
    <property type="match status" value="1"/>
</dbReference>
<dbReference type="PANTHER" id="PTHR42895:SF1">
    <property type="entry name" value="IRON-SULFUR CLUSTER PROTEIN"/>
    <property type="match status" value="1"/>
</dbReference>
<organism evidence="2 3">
    <name type="scientific">Candidatus Schekmanbacteria bacterium RBG_13_48_7</name>
    <dbReference type="NCBI Taxonomy" id="1817878"/>
    <lineage>
        <taxon>Bacteria</taxon>
        <taxon>Candidatus Schekmaniibacteriota</taxon>
    </lineage>
</organism>
<dbReference type="PANTHER" id="PTHR42895">
    <property type="entry name" value="IRON-SULFUR CLUSTER-BINDING PROTEIN-RELATED"/>
    <property type="match status" value="1"/>
</dbReference>
<comment type="caution">
    <text evidence="2">The sequence shown here is derived from an EMBL/GenBank/DDBJ whole genome shotgun (WGS) entry which is preliminary data.</text>
</comment>
<proteinExistence type="predicted"/>
<feature type="domain" description="4Fe-4S ferredoxin-type" evidence="1">
    <location>
        <begin position="4"/>
        <end position="33"/>
    </location>
</feature>
<dbReference type="Proteomes" id="UP000179266">
    <property type="component" value="Unassembled WGS sequence"/>
</dbReference>
<evidence type="ECO:0000313" key="2">
    <source>
        <dbReference type="EMBL" id="OGL48235.1"/>
    </source>
</evidence>
<dbReference type="InterPro" id="IPR052911">
    <property type="entry name" value="Corrinoid_activation_enz"/>
</dbReference>
<protein>
    <submittedName>
        <fullName evidence="2">4Fe-4S ferredoxin</fullName>
    </submittedName>
</protein>
<evidence type="ECO:0000313" key="3">
    <source>
        <dbReference type="Proteomes" id="UP000179266"/>
    </source>
</evidence>
<feature type="domain" description="4Fe-4S ferredoxin-type" evidence="1">
    <location>
        <begin position="34"/>
        <end position="63"/>
    </location>
</feature>
<gene>
    <name evidence="2" type="ORF">A2161_07685</name>
</gene>
<dbReference type="PROSITE" id="PS51379">
    <property type="entry name" value="4FE4S_FER_2"/>
    <property type="match status" value="2"/>
</dbReference>
<evidence type="ECO:0000259" key="1">
    <source>
        <dbReference type="PROSITE" id="PS51379"/>
    </source>
</evidence>
<reference evidence="2 3" key="1">
    <citation type="journal article" date="2016" name="Nat. Commun.">
        <title>Thousands of microbial genomes shed light on interconnected biogeochemical processes in an aquifer system.</title>
        <authorList>
            <person name="Anantharaman K."/>
            <person name="Brown C.T."/>
            <person name="Hug L.A."/>
            <person name="Sharon I."/>
            <person name="Castelle C.J."/>
            <person name="Probst A.J."/>
            <person name="Thomas B.C."/>
            <person name="Singh A."/>
            <person name="Wilkins M.J."/>
            <person name="Karaoz U."/>
            <person name="Brodie E.L."/>
            <person name="Williams K.H."/>
            <person name="Hubbard S.S."/>
            <person name="Banfield J.F."/>
        </authorList>
    </citation>
    <scope>NUCLEOTIDE SEQUENCE [LARGE SCALE GENOMIC DNA]</scope>
</reference>
<dbReference type="Pfam" id="PF12837">
    <property type="entry name" value="Fer4_6"/>
    <property type="match status" value="1"/>
</dbReference>
<dbReference type="EMBL" id="MGDD01000043">
    <property type="protein sequence ID" value="OGL48235.1"/>
    <property type="molecule type" value="Genomic_DNA"/>
</dbReference>